<accession>A0ABM6T8H2</accession>
<name>A0ABM6T8H2_9BACE</name>
<feature type="chain" id="PRO_5045232130" description="Lipoprotein" evidence="1">
    <location>
        <begin position="25"/>
        <end position="227"/>
    </location>
</feature>
<dbReference type="EMBL" id="CP027231">
    <property type="protein sequence ID" value="AVM53105.1"/>
    <property type="molecule type" value="Genomic_DNA"/>
</dbReference>
<gene>
    <name evidence="2" type="ORF">C4H11_09320</name>
</gene>
<evidence type="ECO:0000313" key="3">
    <source>
        <dbReference type="Proteomes" id="UP000238304"/>
    </source>
</evidence>
<feature type="signal peptide" evidence="1">
    <location>
        <begin position="1"/>
        <end position="24"/>
    </location>
</feature>
<sequence length="227" mass="25049">MKREFKIKCLFLLLCGMTMITACEKEENGDITLKGNTDLEENKVGTVLNSMVRLYSGNNFKTEFGKSKVIANDNGVIEVELSMETKSESLSNALNHIANYAKEFNIGDSFTSSGGKVIAKGRLFNSSEGVAIVNATGRQGVIMKYDVNVGDTWSYKSQKGTVETLKVTKKSTENDYSMGYMKIKVVQVEQIPTEPGITKIVYTGNHKFGLVEIAVHLEDGSTIKLYK</sequence>
<protein>
    <recommendedName>
        <fullName evidence="4">Lipoprotein</fullName>
    </recommendedName>
</protein>
<dbReference type="RefSeq" id="WP_106041442.1">
    <property type="nucleotide sequence ID" value="NZ_CALHZC010000015.1"/>
</dbReference>
<evidence type="ECO:0008006" key="4">
    <source>
        <dbReference type="Google" id="ProtNLM"/>
    </source>
</evidence>
<organism evidence="2 3">
    <name type="scientific">Bacteroides zoogleoformans</name>
    <dbReference type="NCBI Taxonomy" id="28119"/>
    <lineage>
        <taxon>Bacteria</taxon>
        <taxon>Pseudomonadati</taxon>
        <taxon>Bacteroidota</taxon>
        <taxon>Bacteroidia</taxon>
        <taxon>Bacteroidales</taxon>
        <taxon>Bacteroidaceae</taxon>
        <taxon>Bacteroides</taxon>
    </lineage>
</organism>
<dbReference type="PROSITE" id="PS51257">
    <property type="entry name" value="PROKAR_LIPOPROTEIN"/>
    <property type="match status" value="1"/>
</dbReference>
<reference evidence="2 3" key="1">
    <citation type="submission" date="2018-02" db="EMBL/GenBank/DDBJ databases">
        <authorList>
            <person name="Holder M.E."/>
            <person name="Ajami N.J."/>
            <person name="Petrosino J.F."/>
        </authorList>
    </citation>
    <scope>NUCLEOTIDE SEQUENCE [LARGE SCALE GENOMIC DNA]</scope>
    <source>
        <strain evidence="2 3">ATCC 33285</strain>
    </source>
</reference>
<dbReference type="Proteomes" id="UP000238304">
    <property type="component" value="Chromosome"/>
</dbReference>
<evidence type="ECO:0000256" key="1">
    <source>
        <dbReference type="SAM" id="SignalP"/>
    </source>
</evidence>
<evidence type="ECO:0000313" key="2">
    <source>
        <dbReference type="EMBL" id="AVM53105.1"/>
    </source>
</evidence>
<keyword evidence="3" id="KW-1185">Reference proteome</keyword>
<keyword evidence="1" id="KW-0732">Signal</keyword>
<proteinExistence type="predicted"/>